<dbReference type="AlphaFoldDB" id="X0VMW7"/>
<name>X0VMW7_9ZZZZ</name>
<protein>
    <submittedName>
        <fullName evidence="1">Uncharacterized protein</fullName>
    </submittedName>
</protein>
<feature type="non-terminal residue" evidence="1">
    <location>
        <position position="30"/>
    </location>
</feature>
<sequence length="30" mass="3470">MQLEPSKKPVNLLIKKVDQEVAVKLKNHLE</sequence>
<organism evidence="1">
    <name type="scientific">marine sediment metagenome</name>
    <dbReference type="NCBI Taxonomy" id="412755"/>
    <lineage>
        <taxon>unclassified sequences</taxon>
        <taxon>metagenomes</taxon>
        <taxon>ecological metagenomes</taxon>
    </lineage>
</organism>
<reference evidence="1" key="1">
    <citation type="journal article" date="2014" name="Front. Microbiol.">
        <title>High frequency of phylogenetically diverse reductive dehalogenase-homologous genes in deep subseafloor sedimentary metagenomes.</title>
        <authorList>
            <person name="Kawai M."/>
            <person name="Futagami T."/>
            <person name="Toyoda A."/>
            <person name="Takaki Y."/>
            <person name="Nishi S."/>
            <person name="Hori S."/>
            <person name="Arai W."/>
            <person name="Tsubouchi T."/>
            <person name="Morono Y."/>
            <person name="Uchiyama I."/>
            <person name="Ito T."/>
            <person name="Fujiyama A."/>
            <person name="Inagaki F."/>
            <person name="Takami H."/>
        </authorList>
    </citation>
    <scope>NUCLEOTIDE SEQUENCE</scope>
    <source>
        <strain evidence="1">Expedition CK06-06</strain>
    </source>
</reference>
<evidence type="ECO:0000313" key="1">
    <source>
        <dbReference type="EMBL" id="GAG19565.1"/>
    </source>
</evidence>
<proteinExistence type="predicted"/>
<accession>X0VMW7</accession>
<gene>
    <name evidence="1" type="ORF">S01H1_58430</name>
</gene>
<comment type="caution">
    <text evidence="1">The sequence shown here is derived from an EMBL/GenBank/DDBJ whole genome shotgun (WGS) entry which is preliminary data.</text>
</comment>
<dbReference type="EMBL" id="BARS01038172">
    <property type="protein sequence ID" value="GAG19565.1"/>
    <property type="molecule type" value="Genomic_DNA"/>
</dbReference>